<dbReference type="OrthoDB" id="9757917at2"/>
<evidence type="ECO:0000313" key="13">
    <source>
        <dbReference type="EMBL" id="OHX65232.1"/>
    </source>
</evidence>
<accession>A0A1S1YW28</accession>
<dbReference type="RefSeq" id="WP_044223962.1">
    <property type="nucleotide sequence ID" value="NZ_JRYR02000001.1"/>
</dbReference>
<dbReference type="GO" id="GO:0005694">
    <property type="term" value="C:chromosome"/>
    <property type="evidence" value="ECO:0007669"/>
    <property type="project" value="UniProtKB-ARBA"/>
</dbReference>
<dbReference type="FunFam" id="3.40.50.300:FF:000326">
    <property type="entry name" value="P-loop containing nucleoside triphosphate hydrolase"/>
    <property type="match status" value="1"/>
</dbReference>
<dbReference type="EC" id="3.6.4.12" evidence="3"/>
<evidence type="ECO:0000259" key="10">
    <source>
        <dbReference type="Pfam" id="PF13086"/>
    </source>
</evidence>
<dbReference type="STRING" id="915059.NH26_02115"/>
<evidence type="ECO:0000256" key="3">
    <source>
        <dbReference type="ARBA" id="ARBA00012551"/>
    </source>
</evidence>
<keyword evidence="13" id="KW-0238">DNA-binding</keyword>
<evidence type="ECO:0000256" key="9">
    <source>
        <dbReference type="SAM" id="Coils"/>
    </source>
</evidence>
<dbReference type="Pfam" id="PF13087">
    <property type="entry name" value="AAA_12"/>
    <property type="match status" value="1"/>
</dbReference>
<keyword evidence="5" id="KW-0547">Nucleotide-binding</keyword>
<feature type="domain" description="DNA2/NAM7 helicase helicase" evidence="10">
    <location>
        <begin position="182"/>
        <end position="403"/>
    </location>
</feature>
<dbReference type="InterPro" id="IPR048761">
    <property type="entry name" value="SMUBP-2_HCS1_1B"/>
</dbReference>
<protein>
    <recommendedName>
        <fullName evidence="3">DNA helicase</fullName>
        <ecNumber evidence="3">3.6.4.12</ecNumber>
    </recommendedName>
</protein>
<keyword evidence="6" id="KW-0378">Hydrolase</keyword>
<dbReference type="InterPro" id="IPR027417">
    <property type="entry name" value="P-loop_NTPase"/>
</dbReference>
<dbReference type="InterPro" id="IPR041679">
    <property type="entry name" value="DNA2/NAM7-like_C"/>
</dbReference>
<dbReference type="PANTHER" id="PTHR43788">
    <property type="entry name" value="DNA2/NAM7 HELICASE FAMILY MEMBER"/>
    <property type="match status" value="1"/>
</dbReference>
<evidence type="ECO:0000256" key="8">
    <source>
        <dbReference type="ARBA" id="ARBA00022840"/>
    </source>
</evidence>
<feature type="domain" description="Helicase SMUBP-2/HCS1 1B" evidence="12">
    <location>
        <begin position="10"/>
        <end position="122"/>
    </location>
</feature>
<sequence>MNIKEHFKLQIDLLEEERKEDLDQYQKLMSDTSVEERKKKGVCWYPVKLENISYDSGDRIVIKISRDSTISQSHSFSTGKSIALFSEAGNNIEAKDNSKAVINYVKSNEIAFTLNADEEPDWLHDGKLGIQLLFDESTYKEMNRALNICMTSEDKDLIKMKEIILGDKTPTLSKIFPYQLPQLNESQNDALMHVLASEQIGVIHGPPGTGKTTTIVECVHQELKKKKQILVCAPSNAAVDLLAEKIAEKGINVVRIGHPARVDDKIINQTLDVKIKNHQRYKELKAVKQQETLHRDAAKKFKRNFGSDQKRERKQLYQEANQLRKEIRSLSEYISKDVIDNAQVIACTLVGATTPMLRGRRFEVAYIDEAGQALEAACWIPVLKADKLIFAGDHQQLPPTIKSLKAAKKGLEYTLFERIIDKKEVDKMLKIQYRMHEDIMRFSSQYFYDNQLIANEDNKHWKMFDDDLPLEFIDTAGTGYEEKLDPESLSTYNIDEANLLIKHLQNYLIKLQSVPANIGIITPYSAQVKVLRKALYQSDIKEKFKEVININTVDSFQGQEREIIYISMVRSNADGEIGFLANARRMNVAMTRAQKKLVMIGDSATITRNKYFSEMFDFVNEIGAYRSAFEFLYD</sequence>
<keyword evidence="7" id="KW-0347">Helicase</keyword>
<evidence type="ECO:0000259" key="11">
    <source>
        <dbReference type="Pfam" id="PF13087"/>
    </source>
</evidence>
<evidence type="ECO:0000313" key="14">
    <source>
        <dbReference type="Proteomes" id="UP000179797"/>
    </source>
</evidence>
<dbReference type="GO" id="GO:0003723">
    <property type="term" value="F:RNA binding"/>
    <property type="evidence" value="ECO:0007669"/>
    <property type="project" value="InterPro"/>
</dbReference>
<dbReference type="InterPro" id="IPR041677">
    <property type="entry name" value="DNA2/NAM7_AAA_11"/>
</dbReference>
<dbReference type="GO" id="GO:0005524">
    <property type="term" value="F:ATP binding"/>
    <property type="evidence" value="ECO:0007669"/>
    <property type="project" value="UniProtKB-KW"/>
</dbReference>
<dbReference type="AlphaFoldDB" id="A0A1S1YW28"/>
<keyword evidence="4" id="KW-0963">Cytoplasm</keyword>
<keyword evidence="9" id="KW-0175">Coiled coil</keyword>
<evidence type="ECO:0000256" key="7">
    <source>
        <dbReference type="ARBA" id="ARBA00022806"/>
    </source>
</evidence>
<proteinExistence type="inferred from homology"/>
<dbReference type="SUPFAM" id="SSF52540">
    <property type="entry name" value="P-loop containing nucleoside triphosphate hydrolases"/>
    <property type="match status" value="1"/>
</dbReference>
<comment type="subcellular location">
    <subcellularLocation>
        <location evidence="1">Cytoplasm</location>
    </subcellularLocation>
</comment>
<dbReference type="InterPro" id="IPR050534">
    <property type="entry name" value="Coronavir_polyprotein_1ab"/>
</dbReference>
<evidence type="ECO:0000256" key="4">
    <source>
        <dbReference type="ARBA" id="ARBA00022490"/>
    </source>
</evidence>
<gene>
    <name evidence="13" type="ORF">NH26_02115</name>
</gene>
<feature type="coiled-coil region" evidence="9">
    <location>
        <begin position="4"/>
        <end position="31"/>
    </location>
</feature>
<feature type="coiled-coil region" evidence="9">
    <location>
        <begin position="306"/>
        <end position="333"/>
    </location>
</feature>
<dbReference type="GO" id="GO:0003677">
    <property type="term" value="F:DNA binding"/>
    <property type="evidence" value="ECO:0007669"/>
    <property type="project" value="UniProtKB-KW"/>
</dbReference>
<dbReference type="InterPro" id="IPR047187">
    <property type="entry name" value="SF1_C_Upf1"/>
</dbReference>
<dbReference type="GO" id="GO:0016787">
    <property type="term" value="F:hydrolase activity"/>
    <property type="evidence" value="ECO:0007669"/>
    <property type="project" value="UniProtKB-KW"/>
</dbReference>
<evidence type="ECO:0000256" key="1">
    <source>
        <dbReference type="ARBA" id="ARBA00004496"/>
    </source>
</evidence>
<evidence type="ECO:0000259" key="12">
    <source>
        <dbReference type="Pfam" id="PF21138"/>
    </source>
</evidence>
<dbReference type="PANTHER" id="PTHR43788:SF8">
    <property type="entry name" value="DNA-BINDING PROTEIN SMUBP-2"/>
    <property type="match status" value="1"/>
</dbReference>
<keyword evidence="8" id="KW-0067">ATP-binding</keyword>
<keyword evidence="14" id="KW-1185">Reference proteome</keyword>
<dbReference type="Gene3D" id="3.40.50.300">
    <property type="entry name" value="P-loop containing nucleotide triphosphate hydrolases"/>
    <property type="match status" value="2"/>
</dbReference>
<dbReference type="Pfam" id="PF21138">
    <property type="entry name" value="SMUBP-2_HCS1_1B"/>
    <property type="match status" value="1"/>
</dbReference>
<dbReference type="GO" id="GO:0005737">
    <property type="term" value="C:cytoplasm"/>
    <property type="evidence" value="ECO:0007669"/>
    <property type="project" value="UniProtKB-SubCell"/>
</dbReference>
<feature type="domain" description="DNA2/NAM7 helicase-like C-terminal" evidence="11">
    <location>
        <begin position="411"/>
        <end position="603"/>
    </location>
</feature>
<name>A0A1S1YW28_FLAPC</name>
<comment type="similarity">
    <text evidence="2">Belongs to the DNA2/NAM7 helicase family.</text>
</comment>
<dbReference type="Gene3D" id="2.40.30.270">
    <property type="match status" value="1"/>
</dbReference>
<organism evidence="13 14">
    <name type="scientific">Flammeovirga pacifica</name>
    <dbReference type="NCBI Taxonomy" id="915059"/>
    <lineage>
        <taxon>Bacteria</taxon>
        <taxon>Pseudomonadati</taxon>
        <taxon>Bacteroidota</taxon>
        <taxon>Cytophagia</taxon>
        <taxon>Cytophagales</taxon>
        <taxon>Flammeovirgaceae</taxon>
        <taxon>Flammeovirga</taxon>
    </lineage>
</organism>
<dbReference type="EMBL" id="JRYR02000001">
    <property type="protein sequence ID" value="OHX65232.1"/>
    <property type="molecule type" value="Genomic_DNA"/>
</dbReference>
<evidence type="ECO:0000256" key="2">
    <source>
        <dbReference type="ARBA" id="ARBA00007913"/>
    </source>
</evidence>
<dbReference type="CDD" id="cd18808">
    <property type="entry name" value="SF1_C_Upf1"/>
    <property type="match status" value="1"/>
</dbReference>
<evidence type="ECO:0000256" key="5">
    <source>
        <dbReference type="ARBA" id="ARBA00022741"/>
    </source>
</evidence>
<dbReference type="Proteomes" id="UP000179797">
    <property type="component" value="Unassembled WGS sequence"/>
</dbReference>
<comment type="caution">
    <text evidence="13">The sequence shown here is derived from an EMBL/GenBank/DDBJ whole genome shotgun (WGS) entry which is preliminary data.</text>
</comment>
<reference evidence="13 14" key="1">
    <citation type="journal article" date="2012" name="Int. J. Syst. Evol. Microbiol.">
        <title>Flammeovirga pacifica sp. nov., isolated from deep-sea sediment.</title>
        <authorList>
            <person name="Xu H."/>
            <person name="Fu Y."/>
            <person name="Yang N."/>
            <person name="Ding Z."/>
            <person name="Lai Q."/>
            <person name="Zeng R."/>
        </authorList>
    </citation>
    <scope>NUCLEOTIDE SEQUENCE [LARGE SCALE GENOMIC DNA]</scope>
    <source>
        <strain evidence="14">DSM 24597 / LMG 26175 / WPAGA1</strain>
    </source>
</reference>
<dbReference type="GO" id="GO:0043139">
    <property type="term" value="F:5'-3' DNA helicase activity"/>
    <property type="evidence" value="ECO:0007669"/>
    <property type="project" value="TreeGrafter"/>
</dbReference>
<evidence type="ECO:0000256" key="6">
    <source>
        <dbReference type="ARBA" id="ARBA00022801"/>
    </source>
</evidence>
<dbReference type="Pfam" id="PF13086">
    <property type="entry name" value="AAA_11"/>
    <property type="match status" value="1"/>
</dbReference>